<protein>
    <submittedName>
        <fullName evidence="1">Uncharacterized protein</fullName>
    </submittedName>
</protein>
<organism evidence="1 2">
    <name type="scientific">Cohnella herbarum</name>
    <dbReference type="NCBI Taxonomy" id="2728023"/>
    <lineage>
        <taxon>Bacteria</taxon>
        <taxon>Bacillati</taxon>
        <taxon>Bacillota</taxon>
        <taxon>Bacilli</taxon>
        <taxon>Bacillales</taxon>
        <taxon>Paenibacillaceae</taxon>
        <taxon>Cohnella</taxon>
    </lineage>
</organism>
<dbReference type="EMBL" id="CP051680">
    <property type="protein sequence ID" value="QJD83999.1"/>
    <property type="molecule type" value="Genomic_DNA"/>
</dbReference>
<accession>A0A7Z2VJG4</accession>
<evidence type="ECO:0000313" key="2">
    <source>
        <dbReference type="Proteomes" id="UP000502248"/>
    </source>
</evidence>
<proteinExistence type="predicted"/>
<gene>
    <name evidence="1" type="ORF">HH215_12940</name>
</gene>
<dbReference type="Proteomes" id="UP000502248">
    <property type="component" value="Chromosome"/>
</dbReference>
<dbReference type="AlphaFoldDB" id="A0A7Z2VJG4"/>
<dbReference type="RefSeq" id="WP_169280285.1">
    <property type="nucleotide sequence ID" value="NZ_CP051680.1"/>
</dbReference>
<evidence type="ECO:0000313" key="1">
    <source>
        <dbReference type="EMBL" id="QJD83999.1"/>
    </source>
</evidence>
<keyword evidence="2" id="KW-1185">Reference proteome</keyword>
<sequence length="141" mass="16739">MRIKYGEIAFYSKWLMNHLSLAGKQSRMRMKFIELLVVKSEELGKYHVQLLKEHCHLDEEGNPRIVEVEGEQARYDVVDSVVFERDFKELLEEEFHIEENEENLEMLLSVRQSIENCPTAWSGDQALEYEMVAKLFDQIRN</sequence>
<dbReference type="KEGG" id="cheb:HH215_12940"/>
<name>A0A7Z2VJG4_9BACL</name>
<reference evidence="1 2" key="1">
    <citation type="submission" date="2020-04" db="EMBL/GenBank/DDBJ databases">
        <title>Genome sequencing of novel species.</title>
        <authorList>
            <person name="Heo J."/>
            <person name="Kim S.-J."/>
            <person name="Kim J.-S."/>
            <person name="Hong S.-B."/>
            <person name="Kwon S.-W."/>
        </authorList>
    </citation>
    <scope>NUCLEOTIDE SEQUENCE [LARGE SCALE GENOMIC DNA]</scope>
    <source>
        <strain evidence="1 2">MFER-1</strain>
    </source>
</reference>